<name>A0A177AV41_9BILA</name>
<accession>A0A177AV41</accession>
<dbReference type="AlphaFoldDB" id="A0A177AV41"/>
<evidence type="ECO:0000313" key="5">
    <source>
        <dbReference type="Proteomes" id="UP000078046"/>
    </source>
</evidence>
<feature type="coiled-coil region" evidence="2">
    <location>
        <begin position="19"/>
        <end position="156"/>
    </location>
</feature>
<proteinExistence type="predicted"/>
<protein>
    <submittedName>
        <fullName evidence="4">Coiled-coil domain-containing protein 63</fullName>
    </submittedName>
</protein>
<reference evidence="4 5" key="1">
    <citation type="submission" date="2016-04" db="EMBL/GenBank/DDBJ databases">
        <title>The genome of Intoshia linei affirms orthonectids as highly simplified spiralians.</title>
        <authorList>
            <person name="Mikhailov K.V."/>
            <person name="Slusarev G.S."/>
            <person name="Nikitin M.A."/>
            <person name="Logacheva M.D."/>
            <person name="Penin A."/>
            <person name="Aleoshin V."/>
            <person name="Panchin Y.V."/>
        </authorList>
    </citation>
    <scope>NUCLEOTIDE SEQUENCE [LARGE SCALE GENOMIC DNA]</scope>
    <source>
        <strain evidence="4">Intl2013</strain>
        <tissue evidence="4">Whole animal</tissue>
    </source>
</reference>
<sequence>MSSIQSENNDIQFEKEAEYDRLQRQFRIMENDRKAYAQESERIISKQNMEIDKLNGNVKELRKDLELIDSESNKKKDNQISIKLKDFAKQKNEIVSLIKQERETHEMYKNKIAKIEKKIKDENKNVGGVNAGQDHSRKTSTNIKRLETQLELTNNKYSKCLAANRMHRKEIRSLDIEQKRFDNTNKKLTKKHDNIKQNINELIEQSTSAYDARDEAQNKMIALKEKNDKDVMQHNAEMKELIRIIDHDRRLREFMNTKCKERKEDEELIAWRENKEKQASEKKLEYQVDTVDTYEKAFNRIKEITGEDDIDLLVSRFIEMENRNFALFNYVNEQNNRIEELNEQINKIKSDMNEFESERLSLEINRVEMLNNLDENIKTKAEIIEITKTKQENVSKIIGQLVTGIESLFDKIGCNKNLIEDLNETDKQSHKVDEHNILQHMGVIEEQINKLLLIKGYLAGQKEEDFVRKNVCLLGDGPIKIQNAPTVVPPAIGDEIESEPEEDNRPLMREDLINKAMRNVHIRENEMNREFSRFDYGDIKKK</sequence>
<keyword evidence="1 2" id="KW-0175">Coiled coil</keyword>
<evidence type="ECO:0000256" key="1">
    <source>
        <dbReference type="ARBA" id="ARBA00023054"/>
    </source>
</evidence>
<dbReference type="OrthoDB" id="6766775at2759"/>
<organism evidence="4 5">
    <name type="scientific">Intoshia linei</name>
    <dbReference type="NCBI Taxonomy" id="1819745"/>
    <lineage>
        <taxon>Eukaryota</taxon>
        <taxon>Metazoa</taxon>
        <taxon>Spiralia</taxon>
        <taxon>Lophotrochozoa</taxon>
        <taxon>Mesozoa</taxon>
        <taxon>Orthonectida</taxon>
        <taxon>Rhopaluridae</taxon>
        <taxon>Intoshia</taxon>
    </lineage>
</organism>
<dbReference type="GO" id="GO:0005930">
    <property type="term" value="C:axoneme"/>
    <property type="evidence" value="ECO:0007669"/>
    <property type="project" value="TreeGrafter"/>
</dbReference>
<keyword evidence="5" id="KW-1185">Reference proteome</keyword>
<dbReference type="InterPro" id="IPR049258">
    <property type="entry name" value="ODAD1_CC"/>
</dbReference>
<evidence type="ECO:0000256" key="2">
    <source>
        <dbReference type="SAM" id="Coils"/>
    </source>
</evidence>
<dbReference type="PANTHER" id="PTHR21694">
    <property type="entry name" value="COILED-COIL DOMAIN-CONTAINING PROTEIN 63"/>
    <property type="match status" value="1"/>
</dbReference>
<comment type="caution">
    <text evidence="4">The sequence shown here is derived from an EMBL/GenBank/DDBJ whole genome shotgun (WGS) entry which is preliminary data.</text>
</comment>
<evidence type="ECO:0000313" key="4">
    <source>
        <dbReference type="EMBL" id="OAF65878.1"/>
    </source>
</evidence>
<dbReference type="GO" id="GO:0036158">
    <property type="term" value="P:outer dynein arm assembly"/>
    <property type="evidence" value="ECO:0007669"/>
    <property type="project" value="TreeGrafter"/>
</dbReference>
<feature type="coiled-coil region" evidence="2">
    <location>
        <begin position="331"/>
        <end position="365"/>
    </location>
</feature>
<dbReference type="EMBL" id="LWCA01001114">
    <property type="protein sequence ID" value="OAF65878.1"/>
    <property type="molecule type" value="Genomic_DNA"/>
</dbReference>
<dbReference type="Proteomes" id="UP000078046">
    <property type="component" value="Unassembled WGS sequence"/>
</dbReference>
<feature type="domain" description="ODAD1 central coiled coil region" evidence="3">
    <location>
        <begin position="142"/>
        <end position="422"/>
    </location>
</feature>
<dbReference type="InterPro" id="IPR051876">
    <property type="entry name" value="ODA-DC/CCD"/>
</dbReference>
<gene>
    <name evidence="4" type="ORF">A3Q56_06396</name>
</gene>
<dbReference type="GO" id="GO:0003341">
    <property type="term" value="P:cilium movement"/>
    <property type="evidence" value="ECO:0007669"/>
    <property type="project" value="TreeGrafter"/>
</dbReference>
<dbReference type="PANTHER" id="PTHR21694:SF35">
    <property type="entry name" value="OUTER DYNEIN ARM-DOCKING COMPLEX SUBUNIT 1"/>
    <property type="match status" value="1"/>
</dbReference>
<evidence type="ECO:0000259" key="3">
    <source>
        <dbReference type="Pfam" id="PF21773"/>
    </source>
</evidence>
<dbReference type="Pfam" id="PF21773">
    <property type="entry name" value="ODAD1_CC"/>
    <property type="match status" value="1"/>
</dbReference>